<dbReference type="eggNOG" id="COG0683">
    <property type="taxonomic scope" value="Bacteria"/>
</dbReference>
<dbReference type="GO" id="GO:0006865">
    <property type="term" value="P:amino acid transport"/>
    <property type="evidence" value="ECO:0007669"/>
    <property type="project" value="UniProtKB-KW"/>
</dbReference>
<keyword evidence="4" id="KW-0029">Amino-acid transport</keyword>
<dbReference type="AlphaFoldDB" id="B1ZYR6"/>
<keyword evidence="8" id="KW-1185">Reference proteome</keyword>
<dbReference type="OrthoDB" id="9783240at2"/>
<keyword evidence="7" id="KW-0675">Receptor</keyword>
<dbReference type="InterPro" id="IPR051010">
    <property type="entry name" value="BCAA_transport"/>
</dbReference>
<dbReference type="Proteomes" id="UP000007013">
    <property type="component" value="Chromosome"/>
</dbReference>
<dbReference type="PANTHER" id="PTHR30483">
    <property type="entry name" value="LEUCINE-SPECIFIC-BINDING PROTEIN"/>
    <property type="match status" value="1"/>
</dbReference>
<dbReference type="KEGG" id="ote:Oter_2019"/>
<dbReference type="InterPro" id="IPR028082">
    <property type="entry name" value="Peripla_BP_I"/>
</dbReference>
<dbReference type="EMBL" id="CP001032">
    <property type="protein sequence ID" value="ACB75302.1"/>
    <property type="molecule type" value="Genomic_DNA"/>
</dbReference>
<name>B1ZYR6_OPITP</name>
<dbReference type="CDD" id="cd06347">
    <property type="entry name" value="PBP1_ABC_LivK_ligand_binding-like"/>
    <property type="match status" value="1"/>
</dbReference>
<accession>B1ZYR6</accession>
<protein>
    <submittedName>
        <fullName evidence="7">Extracellular ligand-binding receptor</fullName>
    </submittedName>
</protein>
<gene>
    <name evidence="7" type="ordered locus">Oter_2019</name>
</gene>
<dbReference type="PANTHER" id="PTHR30483:SF6">
    <property type="entry name" value="PERIPLASMIC BINDING PROTEIN OF ABC TRANSPORTER FOR NATURAL AMINO ACIDS"/>
    <property type="match status" value="1"/>
</dbReference>
<proteinExistence type="inferred from homology"/>
<evidence type="ECO:0000256" key="5">
    <source>
        <dbReference type="SAM" id="SignalP"/>
    </source>
</evidence>
<keyword evidence="3 5" id="KW-0732">Signal</keyword>
<dbReference type="STRING" id="452637.Oter_2019"/>
<dbReference type="SUPFAM" id="SSF53822">
    <property type="entry name" value="Periplasmic binding protein-like I"/>
    <property type="match status" value="1"/>
</dbReference>
<evidence type="ECO:0000313" key="7">
    <source>
        <dbReference type="EMBL" id="ACB75302.1"/>
    </source>
</evidence>
<evidence type="ECO:0000259" key="6">
    <source>
        <dbReference type="Pfam" id="PF13458"/>
    </source>
</evidence>
<reference evidence="7 8" key="1">
    <citation type="journal article" date="2011" name="J. Bacteriol.">
        <title>Genome sequence of the verrucomicrobium Opitutus terrae PB90-1, an abundant inhabitant of rice paddy soil ecosystems.</title>
        <authorList>
            <person name="van Passel M.W."/>
            <person name="Kant R."/>
            <person name="Palva A."/>
            <person name="Copeland A."/>
            <person name="Lucas S."/>
            <person name="Lapidus A."/>
            <person name="Glavina del Rio T."/>
            <person name="Pitluck S."/>
            <person name="Goltsman E."/>
            <person name="Clum A."/>
            <person name="Sun H."/>
            <person name="Schmutz J."/>
            <person name="Larimer F.W."/>
            <person name="Land M.L."/>
            <person name="Hauser L."/>
            <person name="Kyrpides N."/>
            <person name="Mikhailova N."/>
            <person name="Richardson P.P."/>
            <person name="Janssen P.H."/>
            <person name="de Vos W.M."/>
            <person name="Smidt H."/>
        </authorList>
    </citation>
    <scope>NUCLEOTIDE SEQUENCE [LARGE SCALE GENOMIC DNA]</scope>
    <source>
        <strain evidence="8">DSM 11246 / JCM 15787 / PB90-1</strain>
    </source>
</reference>
<feature type="chain" id="PRO_5002775044" evidence="5">
    <location>
        <begin position="22"/>
        <end position="374"/>
    </location>
</feature>
<evidence type="ECO:0000256" key="2">
    <source>
        <dbReference type="ARBA" id="ARBA00022448"/>
    </source>
</evidence>
<dbReference type="RefSeq" id="WP_012374839.1">
    <property type="nucleotide sequence ID" value="NC_010571.1"/>
</dbReference>
<comment type="similarity">
    <text evidence="1">Belongs to the leucine-binding protein family.</text>
</comment>
<feature type="domain" description="Leucine-binding protein" evidence="6">
    <location>
        <begin position="24"/>
        <end position="364"/>
    </location>
</feature>
<evidence type="ECO:0000256" key="4">
    <source>
        <dbReference type="ARBA" id="ARBA00022970"/>
    </source>
</evidence>
<dbReference type="InterPro" id="IPR000709">
    <property type="entry name" value="Leu_Ile_Val-bd"/>
</dbReference>
<keyword evidence="2" id="KW-0813">Transport</keyword>
<dbReference type="Gene3D" id="3.40.50.2300">
    <property type="match status" value="2"/>
</dbReference>
<dbReference type="Pfam" id="PF13458">
    <property type="entry name" value="Peripla_BP_6"/>
    <property type="match status" value="1"/>
</dbReference>
<evidence type="ECO:0000256" key="3">
    <source>
        <dbReference type="ARBA" id="ARBA00022729"/>
    </source>
</evidence>
<dbReference type="PRINTS" id="PR00337">
    <property type="entry name" value="LEUILEVALBP"/>
</dbReference>
<evidence type="ECO:0000313" key="8">
    <source>
        <dbReference type="Proteomes" id="UP000007013"/>
    </source>
</evidence>
<dbReference type="HOGENOM" id="CLU_027128_6_1_0"/>
<dbReference type="InterPro" id="IPR028081">
    <property type="entry name" value="Leu-bd"/>
</dbReference>
<feature type="signal peptide" evidence="5">
    <location>
        <begin position="1"/>
        <end position="21"/>
    </location>
</feature>
<evidence type="ECO:0000256" key="1">
    <source>
        <dbReference type="ARBA" id="ARBA00010062"/>
    </source>
</evidence>
<sequence>MKLPRLLLVSAFTFCSLSAWAAEPIKVGEYASLTGKEASFGQSSHKGIVLAIEEINAAGGVLDRPLELISEDNQTRPGESATVVKKLIARDKVIALLGEVASGRALEAAPLAQAYRIPMIAPAATNPKVTQTGSYVFRVCFIDPFQGTVMAKFAHEDLKARKVAILSSVSNAYSVGLAKFFRDTFTAAGGEVAIEQKYQEGDKDFRAQLTAIKAANVDVVFVPGYYTEAALIVRQARELGLQIPFIGGDGWVADQLLEIGGDALNGCYYSTHFSPENQDPKVQAFVQRFRQRWGAENPDAFAALGYDAAYVLVDALRRAGSTAGPKLRDALAATKNFAGITGVTTIDQNRDASKPAAIIAIRDGKLTFHKTVAP</sequence>
<organism evidence="7 8">
    <name type="scientific">Opitutus terrae (strain DSM 11246 / JCM 15787 / PB90-1)</name>
    <dbReference type="NCBI Taxonomy" id="452637"/>
    <lineage>
        <taxon>Bacteria</taxon>
        <taxon>Pseudomonadati</taxon>
        <taxon>Verrucomicrobiota</taxon>
        <taxon>Opitutia</taxon>
        <taxon>Opitutales</taxon>
        <taxon>Opitutaceae</taxon>
        <taxon>Opitutus</taxon>
    </lineage>
</organism>